<comment type="caution">
    <text evidence="2">The sequence shown here is derived from an EMBL/GenBank/DDBJ whole genome shotgun (WGS) entry which is preliminary data.</text>
</comment>
<reference evidence="2" key="1">
    <citation type="submission" date="2022-12" db="EMBL/GenBank/DDBJ databases">
        <authorList>
            <person name="Petersen C."/>
        </authorList>
    </citation>
    <scope>NUCLEOTIDE SEQUENCE</scope>
    <source>
        <strain evidence="2">IBT 17660</strain>
    </source>
</reference>
<dbReference type="AlphaFoldDB" id="A0A9X0BH93"/>
<keyword evidence="1" id="KW-1133">Transmembrane helix</keyword>
<keyword evidence="1" id="KW-0812">Transmembrane</keyword>
<reference evidence="2" key="2">
    <citation type="journal article" date="2023" name="IMA Fungus">
        <title>Comparative genomic study of the Penicillium genus elucidates a diverse pangenome and 15 lateral gene transfer events.</title>
        <authorList>
            <person name="Petersen C."/>
            <person name="Sorensen T."/>
            <person name="Nielsen M.R."/>
            <person name="Sondergaard T.E."/>
            <person name="Sorensen J.L."/>
            <person name="Fitzpatrick D.A."/>
            <person name="Frisvad J.C."/>
            <person name="Nielsen K.L."/>
        </authorList>
    </citation>
    <scope>NUCLEOTIDE SEQUENCE</scope>
    <source>
        <strain evidence="2">IBT 17660</strain>
    </source>
</reference>
<keyword evidence="1" id="KW-0472">Membrane</keyword>
<dbReference type="EMBL" id="JAPWDO010000008">
    <property type="protein sequence ID" value="KAJ5459228.1"/>
    <property type="molecule type" value="Genomic_DNA"/>
</dbReference>
<evidence type="ECO:0000313" key="3">
    <source>
        <dbReference type="Proteomes" id="UP001147760"/>
    </source>
</evidence>
<accession>A0A9X0BH93</accession>
<evidence type="ECO:0000256" key="1">
    <source>
        <dbReference type="SAM" id="Phobius"/>
    </source>
</evidence>
<proteinExistence type="predicted"/>
<evidence type="ECO:0000313" key="2">
    <source>
        <dbReference type="EMBL" id="KAJ5459228.1"/>
    </source>
</evidence>
<protein>
    <submittedName>
        <fullName evidence="2">Uncharacterized protein</fullName>
    </submittedName>
</protein>
<dbReference type="OrthoDB" id="4279170at2759"/>
<keyword evidence="3" id="KW-1185">Reference proteome</keyword>
<gene>
    <name evidence="2" type="ORF">N7530_011172</name>
</gene>
<feature type="non-terminal residue" evidence="2">
    <location>
        <position position="1"/>
    </location>
</feature>
<name>A0A9X0BH93_9EURO</name>
<dbReference type="Proteomes" id="UP001147760">
    <property type="component" value="Unassembled WGS sequence"/>
</dbReference>
<sequence length="101" mass="11832">MDELTAKDVALLVLGMTVTILWAFIVIFYVEWWRLKRTLNPPWADPRVPEWCLYPYSAESYNKGRRHKMPQQTGRNLSVDTMTSGKAGGNWKYHFIRDSIP</sequence>
<organism evidence="2 3">
    <name type="scientific">Penicillium desertorum</name>
    <dbReference type="NCBI Taxonomy" id="1303715"/>
    <lineage>
        <taxon>Eukaryota</taxon>
        <taxon>Fungi</taxon>
        <taxon>Dikarya</taxon>
        <taxon>Ascomycota</taxon>
        <taxon>Pezizomycotina</taxon>
        <taxon>Eurotiomycetes</taxon>
        <taxon>Eurotiomycetidae</taxon>
        <taxon>Eurotiales</taxon>
        <taxon>Aspergillaceae</taxon>
        <taxon>Penicillium</taxon>
    </lineage>
</organism>
<feature type="transmembrane region" description="Helical" evidence="1">
    <location>
        <begin position="12"/>
        <end position="30"/>
    </location>
</feature>